<keyword evidence="1" id="KW-0723">Serine/threonine-protein kinase</keyword>
<dbReference type="KEGG" id="slk:SLUN_01675"/>
<dbReference type="Gene3D" id="3.30.565.10">
    <property type="entry name" value="Histidine kinase-like ATPase, C-terminal domain"/>
    <property type="match status" value="1"/>
</dbReference>
<dbReference type="PANTHER" id="PTHR35526:SF3">
    <property type="entry name" value="ANTI-SIGMA-F FACTOR RSBW"/>
    <property type="match status" value="1"/>
</dbReference>
<proteinExistence type="predicted"/>
<keyword evidence="1" id="KW-0808">Transferase</keyword>
<name>A0A2R4SWA1_9ACTN</name>
<dbReference type="CDD" id="cd16936">
    <property type="entry name" value="HATPase_RsbW-like"/>
    <property type="match status" value="1"/>
</dbReference>
<gene>
    <name evidence="4" type="ORF">SLUN_01675</name>
</gene>
<evidence type="ECO:0000259" key="3">
    <source>
        <dbReference type="Pfam" id="PF13581"/>
    </source>
</evidence>
<dbReference type="EMBL" id="CP026304">
    <property type="protein sequence ID" value="AVZ71150.1"/>
    <property type="molecule type" value="Genomic_DNA"/>
</dbReference>
<reference evidence="4 5" key="1">
    <citation type="submission" date="2018-01" db="EMBL/GenBank/DDBJ databases">
        <title>Complete genome sequence of Streptomyces lunaelactis MM109T, a Ferroverdin A producer isolated from cave moonmilk deposits.</title>
        <authorList>
            <person name="Naome A."/>
            <person name="Martinet L."/>
            <person name="Maciejewska M."/>
            <person name="Anderssen S."/>
            <person name="Adam D."/>
            <person name="Tenconi E."/>
            <person name="Deflandre B."/>
            <person name="Arguelles-Arias A."/>
            <person name="Calusinska M."/>
            <person name="Copieters W."/>
            <person name="Karim L."/>
            <person name="Hanikenne M."/>
            <person name="Baurain D."/>
            <person name="van Wezel G."/>
            <person name="Smargiasso N."/>
            <person name="de Pauw E."/>
            <person name="Delfosse P."/>
            <person name="Rigali S."/>
        </authorList>
    </citation>
    <scope>NUCLEOTIDE SEQUENCE [LARGE SCALE GENOMIC DNA]</scope>
    <source>
        <strain evidence="4 5">MM109</strain>
    </source>
</reference>
<dbReference type="PANTHER" id="PTHR35526">
    <property type="entry name" value="ANTI-SIGMA-F FACTOR RSBW-RELATED"/>
    <property type="match status" value="1"/>
</dbReference>
<evidence type="ECO:0000313" key="4">
    <source>
        <dbReference type="EMBL" id="AVZ71150.1"/>
    </source>
</evidence>
<evidence type="ECO:0000313" key="5">
    <source>
        <dbReference type="Proteomes" id="UP000244201"/>
    </source>
</evidence>
<dbReference type="GeneID" id="55661251"/>
<feature type="compositionally biased region" description="Basic residues" evidence="2">
    <location>
        <begin position="1"/>
        <end position="17"/>
    </location>
</feature>
<dbReference type="InterPro" id="IPR003594">
    <property type="entry name" value="HATPase_dom"/>
</dbReference>
<protein>
    <recommendedName>
        <fullName evidence="3">Histidine kinase/HSP90-like ATPase domain-containing protein</fullName>
    </recommendedName>
</protein>
<dbReference type="Pfam" id="PF13581">
    <property type="entry name" value="HATPase_c_2"/>
    <property type="match status" value="1"/>
</dbReference>
<accession>A0A2R4SWA1</accession>
<feature type="region of interest" description="Disordered" evidence="2">
    <location>
        <begin position="1"/>
        <end position="31"/>
    </location>
</feature>
<keyword evidence="1" id="KW-0418">Kinase</keyword>
<dbReference type="SUPFAM" id="SSF55874">
    <property type="entry name" value="ATPase domain of HSP90 chaperone/DNA topoisomerase II/histidine kinase"/>
    <property type="match status" value="1"/>
</dbReference>
<organism evidence="4 5">
    <name type="scientific">Streptomyces lunaelactis</name>
    <dbReference type="NCBI Taxonomy" id="1535768"/>
    <lineage>
        <taxon>Bacteria</taxon>
        <taxon>Bacillati</taxon>
        <taxon>Actinomycetota</taxon>
        <taxon>Actinomycetes</taxon>
        <taxon>Kitasatosporales</taxon>
        <taxon>Streptomycetaceae</taxon>
        <taxon>Streptomyces</taxon>
    </lineage>
</organism>
<dbReference type="InterPro" id="IPR050267">
    <property type="entry name" value="Anti-sigma-factor_SerPK"/>
</dbReference>
<keyword evidence="5" id="KW-1185">Reference proteome</keyword>
<dbReference type="InterPro" id="IPR036890">
    <property type="entry name" value="HATPase_C_sf"/>
</dbReference>
<feature type="compositionally biased region" description="Basic and acidic residues" evidence="2">
    <location>
        <begin position="18"/>
        <end position="31"/>
    </location>
</feature>
<dbReference type="Proteomes" id="UP000244201">
    <property type="component" value="Chromosome"/>
</dbReference>
<sequence>MHNFSSRRRRCLLHRRSPRPENRSSAEHQVDRTITPVRHESGRSLDMYATQVQSRRADGMVAPESLMQNVSAPRFRCEVTFQTDAHSVPATRRAAKAILAGGTPDMEEDCLDRALLIITELVANTVKHAARLSPLAELTLVTGDHSLTIAVHDRDPGLPRVLPPSRPDDIGGRGLRLVHDLAAEVDGTLEVRYDPDRRGKAVRVSLPM</sequence>
<evidence type="ECO:0000256" key="1">
    <source>
        <dbReference type="ARBA" id="ARBA00022527"/>
    </source>
</evidence>
<evidence type="ECO:0000256" key="2">
    <source>
        <dbReference type="SAM" id="MobiDB-lite"/>
    </source>
</evidence>
<dbReference type="GO" id="GO:0004674">
    <property type="term" value="F:protein serine/threonine kinase activity"/>
    <property type="evidence" value="ECO:0007669"/>
    <property type="project" value="UniProtKB-KW"/>
</dbReference>
<dbReference type="AlphaFoldDB" id="A0A2R4SWA1"/>
<feature type="domain" description="Histidine kinase/HSP90-like ATPase" evidence="3">
    <location>
        <begin position="82"/>
        <end position="205"/>
    </location>
</feature>
<dbReference type="RefSeq" id="WP_108146844.1">
    <property type="nucleotide sequence ID" value="NZ_CP026304.1"/>
</dbReference>